<reference evidence="3 4" key="1">
    <citation type="journal article" date="2013" name="Genome Announc.">
        <title>Draft Genome Sequence of Cesiribacter andamanensis Strain AMV16T, Isolated from a Soil Sample from a Mud Volcano in the Andaman Islands, India.</title>
        <authorList>
            <person name="Shivaji S."/>
            <person name="Ara S."/>
            <person name="Begum Z."/>
            <person name="Srinivas T.N."/>
            <person name="Singh A."/>
            <person name="Kumar Pinnaka A."/>
        </authorList>
    </citation>
    <scope>NUCLEOTIDE SEQUENCE [LARGE SCALE GENOMIC DNA]</scope>
    <source>
        <strain evidence="3 4">AMV16</strain>
    </source>
</reference>
<evidence type="ECO:0000313" key="4">
    <source>
        <dbReference type="Proteomes" id="UP000011910"/>
    </source>
</evidence>
<feature type="transmembrane region" description="Helical" evidence="2">
    <location>
        <begin position="37"/>
        <end position="64"/>
    </location>
</feature>
<comment type="caution">
    <text evidence="3">The sequence shown here is derived from an EMBL/GenBank/DDBJ whole genome shotgun (WGS) entry which is preliminary data.</text>
</comment>
<keyword evidence="4" id="KW-1185">Reference proteome</keyword>
<dbReference type="STRING" id="1279009.ADICEAN_02941"/>
<evidence type="ECO:0000256" key="2">
    <source>
        <dbReference type="SAM" id="Phobius"/>
    </source>
</evidence>
<gene>
    <name evidence="3" type="ORF">ADICEAN_02941</name>
</gene>
<keyword evidence="2" id="KW-0812">Transmembrane</keyword>
<accession>M7MZR1</accession>
<organism evidence="3 4">
    <name type="scientific">Cesiribacter andamanensis AMV16</name>
    <dbReference type="NCBI Taxonomy" id="1279009"/>
    <lineage>
        <taxon>Bacteria</taxon>
        <taxon>Pseudomonadati</taxon>
        <taxon>Bacteroidota</taxon>
        <taxon>Cytophagia</taxon>
        <taxon>Cytophagales</taxon>
        <taxon>Cesiribacteraceae</taxon>
        <taxon>Cesiribacter</taxon>
    </lineage>
</organism>
<feature type="region of interest" description="Disordered" evidence="1">
    <location>
        <begin position="76"/>
        <end position="97"/>
    </location>
</feature>
<name>M7MZR1_9BACT</name>
<evidence type="ECO:0000256" key="1">
    <source>
        <dbReference type="SAM" id="MobiDB-lite"/>
    </source>
</evidence>
<dbReference type="RefSeq" id="WP_009196328.1">
    <property type="nucleotide sequence ID" value="NZ_AODQ01000082.1"/>
</dbReference>
<keyword evidence="2" id="KW-0472">Membrane</keyword>
<dbReference type="EMBL" id="AODQ01000082">
    <property type="protein sequence ID" value="EMR01918.1"/>
    <property type="molecule type" value="Genomic_DNA"/>
</dbReference>
<protein>
    <submittedName>
        <fullName evidence="3">Uncharacterized protein</fullName>
    </submittedName>
</protein>
<dbReference type="Proteomes" id="UP000011910">
    <property type="component" value="Unassembled WGS sequence"/>
</dbReference>
<keyword evidence="2" id="KW-1133">Transmembrane helix</keyword>
<evidence type="ECO:0000313" key="3">
    <source>
        <dbReference type="EMBL" id="EMR01918.1"/>
    </source>
</evidence>
<dbReference type="OrthoDB" id="9770923at2"/>
<dbReference type="AlphaFoldDB" id="M7MZR1"/>
<sequence>MIPHETYSAELNSRFHIALLSAEPNTLVLSLRQREYVVMQALVFPGMNLLWAGCILMVQGCFVAMRQRFRQKKSDLHFTAQPSAPPAPPASPATVLPDGLATDQVEEGV</sequence>
<proteinExistence type="predicted"/>